<protein>
    <recommendedName>
        <fullName evidence="3">Secreted protein</fullName>
    </recommendedName>
</protein>
<keyword evidence="1" id="KW-0732">Signal</keyword>
<proteinExistence type="predicted"/>
<dbReference type="EMBL" id="GGFL01011671">
    <property type="protein sequence ID" value="MBW75849.1"/>
    <property type="molecule type" value="Transcribed_RNA"/>
</dbReference>
<sequence>MTHYGIARASSHRSLLLLLLIVLGSIAQHPVPAAVLIELLHWHRVGCLGALPSQLVRHKAIVEGGSS</sequence>
<evidence type="ECO:0000256" key="1">
    <source>
        <dbReference type="SAM" id="SignalP"/>
    </source>
</evidence>
<accession>A0A2M4DEC7</accession>
<feature type="signal peptide" evidence="1">
    <location>
        <begin position="1"/>
        <end position="27"/>
    </location>
</feature>
<evidence type="ECO:0008006" key="3">
    <source>
        <dbReference type="Google" id="ProtNLM"/>
    </source>
</evidence>
<dbReference type="AlphaFoldDB" id="A0A2M4DEC7"/>
<name>A0A2M4DEC7_ANODA</name>
<evidence type="ECO:0000313" key="2">
    <source>
        <dbReference type="EMBL" id="MBW75849.1"/>
    </source>
</evidence>
<reference evidence="2" key="1">
    <citation type="submission" date="2018-01" db="EMBL/GenBank/DDBJ databases">
        <title>An insight into the sialome of Amazonian anophelines.</title>
        <authorList>
            <person name="Ribeiro J.M."/>
            <person name="Scarpassa V."/>
            <person name="Calvo E."/>
        </authorList>
    </citation>
    <scope>NUCLEOTIDE SEQUENCE</scope>
</reference>
<organism evidence="2">
    <name type="scientific">Anopheles darlingi</name>
    <name type="common">Mosquito</name>
    <dbReference type="NCBI Taxonomy" id="43151"/>
    <lineage>
        <taxon>Eukaryota</taxon>
        <taxon>Metazoa</taxon>
        <taxon>Ecdysozoa</taxon>
        <taxon>Arthropoda</taxon>
        <taxon>Hexapoda</taxon>
        <taxon>Insecta</taxon>
        <taxon>Pterygota</taxon>
        <taxon>Neoptera</taxon>
        <taxon>Endopterygota</taxon>
        <taxon>Diptera</taxon>
        <taxon>Nematocera</taxon>
        <taxon>Culicoidea</taxon>
        <taxon>Culicidae</taxon>
        <taxon>Anophelinae</taxon>
        <taxon>Anopheles</taxon>
    </lineage>
</organism>
<feature type="chain" id="PRO_5014676066" description="Secreted protein" evidence="1">
    <location>
        <begin position="28"/>
        <end position="67"/>
    </location>
</feature>